<dbReference type="AlphaFoldDB" id="T1K4T2"/>
<dbReference type="EMBL" id="CAEY01001580">
    <property type="status" value="NOT_ANNOTATED_CDS"/>
    <property type="molecule type" value="Genomic_DNA"/>
</dbReference>
<evidence type="ECO:0000256" key="2">
    <source>
        <dbReference type="ARBA" id="ARBA00004857"/>
    </source>
</evidence>
<dbReference type="eggNOG" id="KOG2772">
    <property type="taxonomic scope" value="Eukaryota"/>
</dbReference>
<reference evidence="12" key="2">
    <citation type="submission" date="2015-06" db="UniProtKB">
        <authorList>
            <consortium name="EnsemblMetazoa"/>
        </authorList>
    </citation>
    <scope>IDENTIFICATION</scope>
</reference>
<keyword evidence="9" id="KW-0704">Schiff base</keyword>
<dbReference type="InterPro" id="IPR004730">
    <property type="entry name" value="Transaldolase_1"/>
</dbReference>
<dbReference type="EC" id="2.2.1.2" evidence="4 10"/>
<keyword evidence="7 10" id="KW-0808">Transferase</keyword>
<dbReference type="GO" id="GO:0009052">
    <property type="term" value="P:pentose-phosphate shunt, non-oxidative branch"/>
    <property type="evidence" value="ECO:0007669"/>
    <property type="project" value="TreeGrafter"/>
</dbReference>
<evidence type="ECO:0000313" key="13">
    <source>
        <dbReference type="Proteomes" id="UP000015104"/>
    </source>
</evidence>
<dbReference type="PANTHER" id="PTHR10683:SF18">
    <property type="entry name" value="TRANSALDOLASE"/>
    <property type="match status" value="1"/>
</dbReference>
<dbReference type="PROSITE" id="PS00958">
    <property type="entry name" value="TRANSALDOLASE_2"/>
    <property type="match status" value="1"/>
</dbReference>
<name>T1K4T2_TETUR</name>
<organism evidence="12 13">
    <name type="scientific">Tetranychus urticae</name>
    <name type="common">Two-spotted spider mite</name>
    <dbReference type="NCBI Taxonomy" id="32264"/>
    <lineage>
        <taxon>Eukaryota</taxon>
        <taxon>Metazoa</taxon>
        <taxon>Ecdysozoa</taxon>
        <taxon>Arthropoda</taxon>
        <taxon>Chelicerata</taxon>
        <taxon>Arachnida</taxon>
        <taxon>Acari</taxon>
        <taxon>Acariformes</taxon>
        <taxon>Trombidiformes</taxon>
        <taxon>Prostigmata</taxon>
        <taxon>Eleutherengona</taxon>
        <taxon>Raphignathae</taxon>
        <taxon>Tetranychoidea</taxon>
        <taxon>Tetranychidae</taxon>
        <taxon>Tetranychus</taxon>
    </lineage>
</organism>
<dbReference type="STRING" id="32264.T1K4T2"/>
<protein>
    <recommendedName>
        <fullName evidence="5 10">Transaldolase</fullName>
        <ecNumber evidence="4 10">2.2.1.2</ecNumber>
    </recommendedName>
</protein>
<comment type="similarity">
    <text evidence="3">Belongs to the transaldolase family. Type 1 subfamily.</text>
</comment>
<evidence type="ECO:0000256" key="10">
    <source>
        <dbReference type="RuleBase" id="RU000501"/>
    </source>
</evidence>
<evidence type="ECO:0000313" key="12">
    <source>
        <dbReference type="EnsemblMetazoa" id="tetur05g03730.1"/>
    </source>
</evidence>
<evidence type="ECO:0000256" key="6">
    <source>
        <dbReference type="ARBA" id="ARBA00022490"/>
    </source>
</evidence>
<dbReference type="PROSITE" id="PS01054">
    <property type="entry name" value="TRANSALDOLASE_1"/>
    <property type="match status" value="1"/>
</dbReference>
<dbReference type="PANTHER" id="PTHR10683">
    <property type="entry name" value="TRANSALDOLASE"/>
    <property type="match status" value="1"/>
</dbReference>
<comment type="function">
    <text evidence="10">Catalyzes the rate-limiting step of the non-oxidative phase in the pentose phosphate pathway. Catalyzes the reversible conversion of sedheptulose-7-phosphate and D-glyceraldehyde 3-phosphate into erythrose-4-phosphate and beta-D-fructose 6-phosphate.</text>
</comment>
<evidence type="ECO:0000256" key="4">
    <source>
        <dbReference type="ARBA" id="ARBA00013151"/>
    </source>
</evidence>
<keyword evidence="6" id="KW-0963">Cytoplasm</keyword>
<comment type="pathway">
    <text evidence="2 10">Carbohydrate degradation; pentose phosphate pathway; D-glyceraldehyde 3-phosphate and beta-D-fructose 6-phosphate from D-ribose 5-phosphate and D-xylulose 5-phosphate (non-oxidative stage): step 2/3.</text>
</comment>
<dbReference type="HAMAP" id="MF_00492">
    <property type="entry name" value="Transaldolase_1"/>
    <property type="match status" value="1"/>
</dbReference>
<comment type="catalytic activity">
    <reaction evidence="10">
        <text>D-sedoheptulose 7-phosphate + D-glyceraldehyde 3-phosphate = D-erythrose 4-phosphate + beta-D-fructose 6-phosphate</text>
        <dbReference type="Rhea" id="RHEA:17053"/>
        <dbReference type="ChEBI" id="CHEBI:16897"/>
        <dbReference type="ChEBI" id="CHEBI:57483"/>
        <dbReference type="ChEBI" id="CHEBI:57634"/>
        <dbReference type="ChEBI" id="CHEBI:59776"/>
        <dbReference type="EC" id="2.2.1.2"/>
    </reaction>
</comment>
<evidence type="ECO:0000256" key="7">
    <source>
        <dbReference type="ARBA" id="ARBA00022679"/>
    </source>
</evidence>
<dbReference type="FunFam" id="3.20.20.70:FF:000002">
    <property type="entry name" value="Transaldolase"/>
    <property type="match status" value="1"/>
</dbReference>
<evidence type="ECO:0000256" key="8">
    <source>
        <dbReference type="ARBA" id="ARBA00023126"/>
    </source>
</evidence>
<proteinExistence type="inferred from homology"/>
<dbReference type="HOGENOM" id="CLU_047470_0_0_1"/>
<sequence length="432" mass="48840">MLLQLYNDNLEIINNLDTDNYHKRITQATVRGVLLRASRVENLPSVYSFFADLLTTSLINVICSPCFREFQLYYLFILNREKVLFTGCYFLIIFRLLQIYIGCYQKNKLSKILIMANTLEQLRQYTTVVADTGDFESMKEYKPTDATTNPSLILAAAKLPQYSSIIDKAIEYGKSNGSDVTAAMNYLCVAFGMEILKIIPGRVSTEVDARLSYDKEGSIKKAHELIKLYEANGISRDRILIKLATTWEGVEAARELEKEGIHCNMTLLFNFAQAVACAEAGVTLISPFVGRIYDWWVAKTGKKVYEDPFEDPGVKSVTRIYNYYKKHGYKTVVMGASFRNVSEIKCLAGCDLLTISPSLLAELSNEKDVPLERVLSPEKAKQLPDDNSESNYDEKSFHAALMADEKLKEGIEKFSADVIKLENDIKERLAKA</sequence>
<feature type="compositionally biased region" description="Basic and acidic residues" evidence="11">
    <location>
        <begin position="374"/>
        <end position="384"/>
    </location>
</feature>
<dbReference type="GO" id="GO:0004801">
    <property type="term" value="F:transaldolase activity"/>
    <property type="evidence" value="ECO:0007669"/>
    <property type="project" value="UniProtKB-EC"/>
</dbReference>
<accession>T1K4T2</accession>
<evidence type="ECO:0000256" key="11">
    <source>
        <dbReference type="SAM" id="MobiDB-lite"/>
    </source>
</evidence>
<dbReference type="InterPro" id="IPR001585">
    <property type="entry name" value="TAL/FSA"/>
</dbReference>
<reference evidence="13" key="1">
    <citation type="submission" date="2011-08" db="EMBL/GenBank/DDBJ databases">
        <authorList>
            <person name="Rombauts S."/>
        </authorList>
    </citation>
    <scope>NUCLEOTIDE SEQUENCE</scope>
    <source>
        <strain evidence="13">London</strain>
    </source>
</reference>
<dbReference type="SUPFAM" id="SSF51569">
    <property type="entry name" value="Aldolase"/>
    <property type="match status" value="1"/>
</dbReference>
<comment type="subcellular location">
    <subcellularLocation>
        <location evidence="1">Cytoplasm</location>
    </subcellularLocation>
</comment>
<dbReference type="UniPathway" id="UPA00115">
    <property type="reaction ID" value="UER00414"/>
</dbReference>
<evidence type="ECO:0000256" key="3">
    <source>
        <dbReference type="ARBA" id="ARBA00008012"/>
    </source>
</evidence>
<dbReference type="CDD" id="cd00957">
    <property type="entry name" value="Transaldolase_TalAB"/>
    <property type="match status" value="1"/>
</dbReference>
<dbReference type="Gene3D" id="3.20.20.70">
    <property type="entry name" value="Aldolase class I"/>
    <property type="match status" value="1"/>
</dbReference>
<evidence type="ECO:0000256" key="5">
    <source>
        <dbReference type="ARBA" id="ARBA00018292"/>
    </source>
</evidence>
<evidence type="ECO:0000256" key="9">
    <source>
        <dbReference type="ARBA" id="ARBA00023270"/>
    </source>
</evidence>
<dbReference type="EnsemblMetazoa" id="tetur05g03730.1">
    <property type="protein sequence ID" value="tetur05g03730.1"/>
    <property type="gene ID" value="tetur05g03730"/>
</dbReference>
<feature type="region of interest" description="Disordered" evidence="11">
    <location>
        <begin position="374"/>
        <end position="394"/>
    </location>
</feature>
<dbReference type="InterPro" id="IPR018225">
    <property type="entry name" value="Transaldolase_AS"/>
</dbReference>
<dbReference type="GO" id="GO:0005737">
    <property type="term" value="C:cytoplasm"/>
    <property type="evidence" value="ECO:0007669"/>
    <property type="project" value="UniProtKB-SubCell"/>
</dbReference>
<dbReference type="GO" id="GO:0005975">
    <property type="term" value="P:carbohydrate metabolic process"/>
    <property type="evidence" value="ECO:0007669"/>
    <property type="project" value="InterPro"/>
</dbReference>
<dbReference type="InterPro" id="IPR013785">
    <property type="entry name" value="Aldolase_TIM"/>
</dbReference>
<dbReference type="Pfam" id="PF00923">
    <property type="entry name" value="TAL_FSA"/>
    <property type="match status" value="1"/>
</dbReference>
<keyword evidence="8 10" id="KW-0570">Pentose shunt</keyword>
<dbReference type="Proteomes" id="UP000015104">
    <property type="component" value="Unassembled WGS sequence"/>
</dbReference>
<dbReference type="NCBIfam" id="TIGR00874">
    <property type="entry name" value="talAB"/>
    <property type="match status" value="1"/>
</dbReference>
<keyword evidence="13" id="KW-1185">Reference proteome</keyword>
<evidence type="ECO:0000256" key="1">
    <source>
        <dbReference type="ARBA" id="ARBA00004496"/>
    </source>
</evidence>